<organism evidence="1">
    <name type="scientific">Myoviridae sp. ct5ra14</name>
    <dbReference type="NCBI Taxonomy" id="2827659"/>
    <lineage>
        <taxon>Viruses</taxon>
        <taxon>Duplodnaviria</taxon>
        <taxon>Heunggongvirae</taxon>
        <taxon>Uroviricota</taxon>
        <taxon>Caudoviricetes</taxon>
    </lineage>
</organism>
<name>A0A8S5T1U7_9CAUD</name>
<evidence type="ECO:0000313" key="1">
    <source>
        <dbReference type="EMBL" id="DAF57233.1"/>
    </source>
</evidence>
<reference evidence="1" key="1">
    <citation type="journal article" date="2021" name="Proc. Natl. Acad. Sci. U.S.A.">
        <title>A Catalog of Tens of Thousands of Viruses from Human Metagenomes Reveals Hidden Associations with Chronic Diseases.</title>
        <authorList>
            <person name="Tisza M.J."/>
            <person name="Buck C.B."/>
        </authorList>
    </citation>
    <scope>NUCLEOTIDE SEQUENCE</scope>
    <source>
        <strain evidence="1">Ct5ra14</strain>
    </source>
</reference>
<sequence>MFDCLPSRDQHRLHRPFRIFALAGSFSTCCVRV</sequence>
<proteinExistence type="predicted"/>
<accession>A0A8S5T1U7</accession>
<protein>
    <submittedName>
        <fullName evidence="1">Uncharacterized protein</fullName>
    </submittedName>
</protein>
<dbReference type="EMBL" id="BK032730">
    <property type="protein sequence ID" value="DAF57233.1"/>
    <property type="molecule type" value="Genomic_DNA"/>
</dbReference>